<keyword evidence="2" id="KW-1185">Reference proteome</keyword>
<accession>A0A420W1L6</accession>
<comment type="caution">
    <text evidence="1">The sequence shown here is derived from an EMBL/GenBank/DDBJ whole genome shotgun (WGS) entry which is preliminary data.</text>
</comment>
<dbReference type="EMBL" id="RBWS01000005">
    <property type="protein sequence ID" value="RKO72466.1"/>
    <property type="molecule type" value="Genomic_DNA"/>
</dbReference>
<gene>
    <name evidence="1" type="ORF">D7322_06625</name>
</gene>
<protein>
    <submittedName>
        <fullName evidence="1">Uncharacterized protein</fullName>
    </submittedName>
</protein>
<evidence type="ECO:0000313" key="1">
    <source>
        <dbReference type="EMBL" id="RKO72466.1"/>
    </source>
</evidence>
<dbReference type="AlphaFoldDB" id="A0A420W1L6"/>
<reference evidence="1 2" key="1">
    <citation type="submission" date="2018-10" db="EMBL/GenBank/DDBJ databases">
        <title>Sphingobacterium sp. M05W1-28.</title>
        <authorList>
            <person name="Cai H."/>
        </authorList>
    </citation>
    <scope>NUCLEOTIDE SEQUENCE [LARGE SCALE GENOMIC DNA]</scope>
    <source>
        <strain evidence="1 2">M05W1-28</strain>
    </source>
</reference>
<proteinExistence type="predicted"/>
<name>A0A420W1L6_9SPHI</name>
<evidence type="ECO:0000313" key="2">
    <source>
        <dbReference type="Proteomes" id="UP000282423"/>
    </source>
</evidence>
<sequence length="177" mass="20075">MYKMKKIEFIPLVGIHIEDLGRVPFGIDQAQVQELLGAPSDALDGQYYYDELELRLDFNDLGQLEFIESINGPYPQKTEVGIYGVNPFQVEADELLHILSEKNSGPVDDAEAGYCYAFLNSSVGIWRQMTVEDIQEDIEAIKAEGEYEENVDMLLEDLEKAKFFWTIGIGVEGYYAD</sequence>
<organism evidence="1 2">
    <name type="scientific">Sphingobacterium puteale</name>
    <dbReference type="NCBI Taxonomy" id="2420510"/>
    <lineage>
        <taxon>Bacteria</taxon>
        <taxon>Pseudomonadati</taxon>
        <taxon>Bacteroidota</taxon>
        <taxon>Sphingobacteriia</taxon>
        <taxon>Sphingobacteriales</taxon>
        <taxon>Sphingobacteriaceae</taxon>
        <taxon>Sphingobacterium</taxon>
    </lineage>
</organism>
<dbReference type="Proteomes" id="UP000282423">
    <property type="component" value="Unassembled WGS sequence"/>
</dbReference>